<dbReference type="InterPro" id="IPR016181">
    <property type="entry name" value="Acyl_CoA_acyltransferase"/>
</dbReference>
<protein>
    <submittedName>
        <fullName evidence="2">Methicillin resistance protein</fullName>
    </submittedName>
</protein>
<name>A0A2N4U9D4_9BURK</name>
<dbReference type="SUPFAM" id="SSF55729">
    <property type="entry name" value="Acyl-CoA N-acyltransferases (Nat)"/>
    <property type="match status" value="1"/>
</dbReference>
<evidence type="ECO:0000259" key="1">
    <source>
        <dbReference type="Pfam" id="PF13480"/>
    </source>
</evidence>
<dbReference type="Proteomes" id="UP000234190">
    <property type="component" value="Unassembled WGS sequence"/>
</dbReference>
<reference evidence="2 3" key="1">
    <citation type="submission" date="2017-10" db="EMBL/GenBank/DDBJ databases">
        <title>Two draft genome sequences of Pusillimonas sp. strains isolated from a nitrate- and radionuclide-contaminated groundwater in Russia.</title>
        <authorList>
            <person name="Grouzdev D.S."/>
            <person name="Tourova T.P."/>
            <person name="Goeva M.A."/>
            <person name="Babich T.L."/>
            <person name="Sokolova D.S."/>
            <person name="Abdullin R."/>
            <person name="Poltaraus A.B."/>
            <person name="Toshchakov S.V."/>
            <person name="Nazina T.N."/>
        </authorList>
    </citation>
    <scope>NUCLEOTIDE SEQUENCE [LARGE SCALE GENOMIC DNA]</scope>
    <source>
        <strain evidence="2 3">JR1/69-3-13</strain>
    </source>
</reference>
<dbReference type="Pfam" id="PF13480">
    <property type="entry name" value="Acetyltransf_6"/>
    <property type="match status" value="1"/>
</dbReference>
<accession>A0A2N4U9D4</accession>
<dbReference type="OrthoDB" id="116151at2"/>
<dbReference type="AlphaFoldDB" id="A0A2N4U9D4"/>
<dbReference type="InterPro" id="IPR038740">
    <property type="entry name" value="BioF2-like_GNAT_dom"/>
</dbReference>
<proteinExistence type="predicted"/>
<dbReference type="Gene3D" id="3.40.630.30">
    <property type="match status" value="1"/>
</dbReference>
<dbReference type="EMBL" id="PDNW01000001">
    <property type="protein sequence ID" value="PLC51598.1"/>
    <property type="molecule type" value="Genomic_DNA"/>
</dbReference>
<dbReference type="RefSeq" id="WP_102072090.1">
    <property type="nucleotide sequence ID" value="NZ_PDNW01000001.1"/>
</dbReference>
<comment type="caution">
    <text evidence="2">The sequence shown here is derived from an EMBL/GenBank/DDBJ whole genome shotgun (WGS) entry which is preliminary data.</text>
</comment>
<evidence type="ECO:0000313" key="2">
    <source>
        <dbReference type="EMBL" id="PLC51598.1"/>
    </source>
</evidence>
<evidence type="ECO:0000313" key="3">
    <source>
        <dbReference type="Proteomes" id="UP000234190"/>
    </source>
</evidence>
<dbReference type="PANTHER" id="PTHR36174:SF1">
    <property type="entry name" value="LIPID II:GLYCINE GLYCYLTRANSFERASE"/>
    <property type="match status" value="1"/>
</dbReference>
<feature type="domain" description="BioF2-like acetyltransferase" evidence="1">
    <location>
        <begin position="153"/>
        <end position="277"/>
    </location>
</feature>
<sequence>MNGNKEKYKKLCTEEPSIPIFSQDWWLDATAGSHNWDVALVENRDNIAACMPYVTNKRAGLKISTVPPLTYCLGPWLRPVPAKQVNCISRQKDVMEKLIEQLPAFDHFKQQWHYSQTNWLPFYWRGFEQTTQYTYVLSLQSDAKSTWQGLHESTRREIRKAMGRGGLCVRDDLSVDEFLPLHQKVYERQNLPMPYSEDVVKMLDEACARRNRRKIFIAEDQHGARHAGVYLIWDDTSAYYLMGGSDPEWRNSGAMSLCMWEAIKFASTMTLRFDFCGSMIKSIERFVQAFGGLQTPYFAVSKTPSKLAASILFIRSLANSHATR</sequence>
<gene>
    <name evidence="2" type="ORF">CR159_00750</name>
</gene>
<dbReference type="PANTHER" id="PTHR36174">
    <property type="entry name" value="LIPID II:GLYCINE GLYCYLTRANSFERASE"/>
    <property type="match status" value="1"/>
</dbReference>
<keyword evidence="3" id="KW-1185">Reference proteome</keyword>
<dbReference type="InterPro" id="IPR050644">
    <property type="entry name" value="PG_Glycine_Bridge_Synth"/>
</dbReference>
<organism evidence="2 3">
    <name type="scientific">Pollutimonas subterranea</name>
    <dbReference type="NCBI Taxonomy" id="2045210"/>
    <lineage>
        <taxon>Bacteria</taxon>
        <taxon>Pseudomonadati</taxon>
        <taxon>Pseudomonadota</taxon>
        <taxon>Betaproteobacteria</taxon>
        <taxon>Burkholderiales</taxon>
        <taxon>Alcaligenaceae</taxon>
        <taxon>Pollutimonas</taxon>
    </lineage>
</organism>